<dbReference type="PANTHER" id="PTHR23501">
    <property type="entry name" value="MAJOR FACILITATOR SUPERFAMILY"/>
    <property type="match status" value="1"/>
</dbReference>
<feature type="transmembrane region" description="Helical" evidence="5">
    <location>
        <begin position="435"/>
        <end position="459"/>
    </location>
</feature>
<evidence type="ECO:0000313" key="7">
    <source>
        <dbReference type="EMBL" id="SDA44977.1"/>
    </source>
</evidence>
<evidence type="ECO:0000256" key="4">
    <source>
        <dbReference type="ARBA" id="ARBA00023136"/>
    </source>
</evidence>
<feature type="transmembrane region" description="Helical" evidence="5">
    <location>
        <begin position="177"/>
        <end position="197"/>
    </location>
</feature>
<gene>
    <name evidence="7" type="ORF">SAMN02927914_00641</name>
</gene>
<accession>A0A1G5VIC1</accession>
<dbReference type="GO" id="GO:0005886">
    <property type="term" value="C:plasma membrane"/>
    <property type="evidence" value="ECO:0007669"/>
    <property type="project" value="TreeGrafter"/>
</dbReference>
<dbReference type="EMBL" id="FMXM01000002">
    <property type="protein sequence ID" value="SDA44977.1"/>
    <property type="molecule type" value="Genomic_DNA"/>
</dbReference>
<keyword evidence="3 5" id="KW-1133">Transmembrane helix</keyword>
<evidence type="ECO:0000256" key="2">
    <source>
        <dbReference type="ARBA" id="ARBA00022692"/>
    </source>
</evidence>
<sequence length="508" mass="53982">MVAKRGRLAGPRDKSRLSVGTSFGSNISMTAEISAGATDRADVSARAMLLLPLTVACGVFMTSLDQNVVVTALPGISESLGRPPSQLGLLITVYVASLIISMPLGGWAADRFGLRNVYCFALLVFATSSALCGLSDNIWMLVGARALQGFGGALMGTLGQVVILSTFPRSRTLKINMYISLAGQSGPLVGPLVGGALTTYISWRWIFFINVPFALTAAVLAASLFPTMTKPVRTPFDFSGFLLVGSGMVLLVFGMDSLAAKDAAGGMIAAELALAILVLTAASFYCLRARNPLLDLKLLRIRTFRISFLTGGGLDTIGLSSVVFLLPLMFQLGFGMSAVQAGSLTFVAAIGSLVMRLFMPRILNRFGFRRVLVFNTPIVACLVAGFALMQATTPVWITLTYIFVFGVFRSMQWASTGNLAYSDIAPEQLARFSALYYILWQLAVAISVGLAAATLSFLAGGGPAVARDFRILFVIEGVITLCALLAYLRLTPRDGAHVSGHGTQMNTE</sequence>
<dbReference type="STRING" id="1165689.SAMN02927914_00641"/>
<dbReference type="SUPFAM" id="SSF103473">
    <property type="entry name" value="MFS general substrate transporter"/>
    <property type="match status" value="1"/>
</dbReference>
<keyword evidence="4 5" id="KW-0472">Membrane</keyword>
<protein>
    <submittedName>
        <fullName evidence="7">Drug resistance transporter, EmrB/QacA subfamily</fullName>
    </submittedName>
</protein>
<dbReference type="Gene3D" id="1.20.1250.20">
    <property type="entry name" value="MFS general substrate transporter like domains"/>
    <property type="match status" value="1"/>
</dbReference>
<evidence type="ECO:0000313" key="8">
    <source>
        <dbReference type="Proteomes" id="UP000198588"/>
    </source>
</evidence>
<feature type="transmembrane region" description="Helical" evidence="5">
    <location>
        <begin position="47"/>
        <end position="64"/>
    </location>
</feature>
<feature type="transmembrane region" description="Helical" evidence="5">
    <location>
        <begin position="84"/>
        <end position="105"/>
    </location>
</feature>
<feature type="transmembrane region" description="Helical" evidence="5">
    <location>
        <begin position="371"/>
        <end position="389"/>
    </location>
</feature>
<organism evidence="7 8">
    <name type="scientific">Mesorhizobium qingshengii</name>
    <dbReference type="NCBI Taxonomy" id="1165689"/>
    <lineage>
        <taxon>Bacteria</taxon>
        <taxon>Pseudomonadati</taxon>
        <taxon>Pseudomonadota</taxon>
        <taxon>Alphaproteobacteria</taxon>
        <taxon>Hyphomicrobiales</taxon>
        <taxon>Phyllobacteriaceae</taxon>
        <taxon>Mesorhizobium</taxon>
    </lineage>
</organism>
<dbReference type="PANTHER" id="PTHR23501:SF1">
    <property type="entry name" value="TRANSPORT PROTEIN HSRA-RELATED"/>
    <property type="match status" value="1"/>
</dbReference>
<comment type="subcellular location">
    <subcellularLocation>
        <location evidence="1">Membrane</location>
        <topology evidence="1">Multi-pass membrane protein</topology>
    </subcellularLocation>
</comment>
<proteinExistence type="predicted"/>
<feature type="transmembrane region" description="Helical" evidence="5">
    <location>
        <begin position="267"/>
        <end position="287"/>
    </location>
</feature>
<reference evidence="7 8" key="1">
    <citation type="submission" date="2016-10" db="EMBL/GenBank/DDBJ databases">
        <authorList>
            <person name="de Groot N.N."/>
        </authorList>
    </citation>
    <scope>NUCLEOTIDE SEQUENCE [LARGE SCALE GENOMIC DNA]</scope>
    <source>
        <strain evidence="7 8">CGMCC 1.12097</strain>
    </source>
</reference>
<dbReference type="InterPro" id="IPR036259">
    <property type="entry name" value="MFS_trans_sf"/>
</dbReference>
<name>A0A1G5VIC1_9HYPH</name>
<dbReference type="PROSITE" id="PS50850">
    <property type="entry name" value="MFS"/>
    <property type="match status" value="1"/>
</dbReference>
<dbReference type="GO" id="GO:0022857">
    <property type="term" value="F:transmembrane transporter activity"/>
    <property type="evidence" value="ECO:0007669"/>
    <property type="project" value="InterPro"/>
</dbReference>
<dbReference type="InterPro" id="IPR020846">
    <property type="entry name" value="MFS_dom"/>
</dbReference>
<feature type="transmembrane region" description="Helical" evidence="5">
    <location>
        <begin position="203"/>
        <end position="224"/>
    </location>
</feature>
<feature type="transmembrane region" description="Helical" evidence="5">
    <location>
        <begin position="117"/>
        <end position="140"/>
    </location>
</feature>
<feature type="transmembrane region" description="Helical" evidence="5">
    <location>
        <begin position="338"/>
        <end position="359"/>
    </location>
</feature>
<dbReference type="AlphaFoldDB" id="A0A1G5VIC1"/>
<dbReference type="Pfam" id="PF07690">
    <property type="entry name" value="MFS_1"/>
    <property type="match status" value="1"/>
</dbReference>
<feature type="domain" description="Major facilitator superfamily (MFS) profile" evidence="6">
    <location>
        <begin position="51"/>
        <end position="495"/>
    </location>
</feature>
<feature type="transmembrane region" description="Helical" evidence="5">
    <location>
        <begin position="236"/>
        <end position="255"/>
    </location>
</feature>
<evidence type="ECO:0000259" key="6">
    <source>
        <dbReference type="PROSITE" id="PS50850"/>
    </source>
</evidence>
<dbReference type="Gene3D" id="1.20.1720.10">
    <property type="entry name" value="Multidrug resistance protein D"/>
    <property type="match status" value="1"/>
</dbReference>
<feature type="transmembrane region" description="Helical" evidence="5">
    <location>
        <begin position="395"/>
        <end position="414"/>
    </location>
</feature>
<evidence type="ECO:0000256" key="3">
    <source>
        <dbReference type="ARBA" id="ARBA00022989"/>
    </source>
</evidence>
<dbReference type="Proteomes" id="UP000198588">
    <property type="component" value="Unassembled WGS sequence"/>
</dbReference>
<evidence type="ECO:0000256" key="5">
    <source>
        <dbReference type="SAM" id="Phobius"/>
    </source>
</evidence>
<evidence type="ECO:0000256" key="1">
    <source>
        <dbReference type="ARBA" id="ARBA00004141"/>
    </source>
</evidence>
<feature type="transmembrane region" description="Helical" evidence="5">
    <location>
        <begin position="146"/>
        <end position="165"/>
    </location>
</feature>
<feature type="transmembrane region" description="Helical" evidence="5">
    <location>
        <begin position="308"/>
        <end position="332"/>
    </location>
</feature>
<dbReference type="InterPro" id="IPR011701">
    <property type="entry name" value="MFS"/>
</dbReference>
<feature type="transmembrane region" description="Helical" evidence="5">
    <location>
        <begin position="471"/>
        <end position="490"/>
    </location>
</feature>
<keyword evidence="2 5" id="KW-0812">Transmembrane</keyword>